<keyword evidence="1 4" id="KW-0479">Metal-binding</keyword>
<comment type="cofactor">
    <cofactor evidence="4">
        <name>Zn(2+)</name>
        <dbReference type="ChEBI" id="CHEBI:29105"/>
    </cofactor>
</comment>
<dbReference type="GO" id="GO:0051262">
    <property type="term" value="P:protein tetramerization"/>
    <property type="evidence" value="ECO:0007669"/>
    <property type="project" value="UniProtKB-ARBA"/>
</dbReference>
<dbReference type="InterPro" id="IPR036291">
    <property type="entry name" value="NAD(P)-bd_dom_sf"/>
</dbReference>
<dbReference type="Gene3D" id="3.40.50.720">
    <property type="entry name" value="NAD(P)-binding Rossmann-like Domain"/>
    <property type="match status" value="1"/>
</dbReference>
<feature type="domain" description="Alcohol dehydrogenase-like C-terminal" evidence="5">
    <location>
        <begin position="172"/>
        <end position="301"/>
    </location>
</feature>
<dbReference type="Gene3D" id="3.90.180.10">
    <property type="entry name" value="Medium-chain alcohol dehydrogenases, catalytic domain"/>
    <property type="match status" value="1"/>
</dbReference>
<evidence type="ECO:0000256" key="4">
    <source>
        <dbReference type="RuleBase" id="RU361277"/>
    </source>
</evidence>
<dbReference type="GO" id="GO:0008270">
    <property type="term" value="F:zinc ion binding"/>
    <property type="evidence" value="ECO:0007669"/>
    <property type="project" value="InterPro"/>
</dbReference>
<evidence type="ECO:0000313" key="7">
    <source>
        <dbReference type="EMBL" id="HIQ30043.1"/>
    </source>
</evidence>
<dbReference type="Pfam" id="PF00107">
    <property type="entry name" value="ADH_zinc_N"/>
    <property type="match status" value="1"/>
</dbReference>
<dbReference type="InterPro" id="IPR002328">
    <property type="entry name" value="ADH_Zn_CS"/>
</dbReference>
<evidence type="ECO:0000256" key="3">
    <source>
        <dbReference type="ARBA" id="ARBA00023002"/>
    </source>
</evidence>
<dbReference type="SUPFAM" id="SSF50129">
    <property type="entry name" value="GroES-like"/>
    <property type="match status" value="1"/>
</dbReference>
<dbReference type="EMBL" id="DQVM01000111">
    <property type="protein sequence ID" value="HIQ30043.1"/>
    <property type="molecule type" value="Genomic_DNA"/>
</dbReference>
<evidence type="ECO:0000259" key="6">
    <source>
        <dbReference type="Pfam" id="PF08240"/>
    </source>
</evidence>
<evidence type="ECO:0000313" key="8">
    <source>
        <dbReference type="Proteomes" id="UP000608579"/>
    </source>
</evidence>
<reference evidence="7" key="1">
    <citation type="journal article" date="2020" name="ISME J.">
        <title>Gammaproteobacteria mediating utilization of methyl-, sulfur- and petroleum organic compounds in deep ocean hydrothermal plumes.</title>
        <authorList>
            <person name="Zhou Z."/>
            <person name="Liu Y."/>
            <person name="Pan J."/>
            <person name="Cron B.R."/>
            <person name="Toner B.M."/>
            <person name="Anantharaman K."/>
            <person name="Breier J.A."/>
            <person name="Dick G.J."/>
            <person name="Li M."/>
        </authorList>
    </citation>
    <scope>NUCLEOTIDE SEQUENCE</scope>
    <source>
        <strain evidence="7">SZUA-1515</strain>
    </source>
</reference>
<dbReference type="PANTHER" id="PTHR43401:SF2">
    <property type="entry name" value="L-THREONINE 3-DEHYDROGENASE"/>
    <property type="match status" value="1"/>
</dbReference>
<gene>
    <name evidence="7" type="ORF">EYH45_05710</name>
</gene>
<dbReference type="InterPro" id="IPR050129">
    <property type="entry name" value="Zn_alcohol_dh"/>
</dbReference>
<comment type="similarity">
    <text evidence="4">Belongs to the zinc-containing alcohol dehydrogenase family.</text>
</comment>
<dbReference type="AlphaFoldDB" id="A0A832ZWH5"/>
<proteinExistence type="inferred from homology"/>
<accession>A0A832ZWH5</accession>
<dbReference type="InterPro" id="IPR013149">
    <property type="entry name" value="ADH-like_C"/>
</dbReference>
<name>A0A832ZWH5_CALS0</name>
<dbReference type="GO" id="GO:0016616">
    <property type="term" value="F:oxidoreductase activity, acting on the CH-OH group of donors, NAD or NADP as acceptor"/>
    <property type="evidence" value="ECO:0007669"/>
    <property type="project" value="UniProtKB-ARBA"/>
</dbReference>
<dbReference type="Pfam" id="PF08240">
    <property type="entry name" value="ADH_N"/>
    <property type="match status" value="1"/>
</dbReference>
<evidence type="ECO:0000256" key="1">
    <source>
        <dbReference type="ARBA" id="ARBA00022723"/>
    </source>
</evidence>
<evidence type="ECO:0008006" key="9">
    <source>
        <dbReference type="Google" id="ProtNLM"/>
    </source>
</evidence>
<feature type="domain" description="Alcohol dehydrogenase-like N-terminal" evidence="6">
    <location>
        <begin position="23"/>
        <end position="124"/>
    </location>
</feature>
<evidence type="ECO:0000259" key="5">
    <source>
        <dbReference type="Pfam" id="PF00107"/>
    </source>
</evidence>
<dbReference type="InterPro" id="IPR011032">
    <property type="entry name" value="GroES-like_sf"/>
</dbReference>
<keyword evidence="3" id="KW-0560">Oxidoreductase</keyword>
<dbReference type="PANTHER" id="PTHR43401">
    <property type="entry name" value="L-THREONINE 3-DEHYDROGENASE"/>
    <property type="match status" value="1"/>
</dbReference>
<organism evidence="7 8">
    <name type="scientific">Caldiarchaeum subterraneum</name>
    <dbReference type="NCBI Taxonomy" id="311458"/>
    <lineage>
        <taxon>Archaea</taxon>
        <taxon>Nitrososphaerota</taxon>
        <taxon>Candidatus Caldarchaeales</taxon>
        <taxon>Candidatus Caldarchaeaceae</taxon>
        <taxon>Candidatus Caldarchaeum</taxon>
    </lineage>
</organism>
<evidence type="ECO:0000256" key="2">
    <source>
        <dbReference type="ARBA" id="ARBA00022833"/>
    </source>
</evidence>
<dbReference type="GO" id="GO:0043168">
    <property type="term" value="F:anion binding"/>
    <property type="evidence" value="ECO:0007669"/>
    <property type="project" value="UniProtKB-ARBA"/>
</dbReference>
<dbReference type="GO" id="GO:0030554">
    <property type="term" value="F:adenyl nucleotide binding"/>
    <property type="evidence" value="ECO:0007669"/>
    <property type="project" value="UniProtKB-ARBA"/>
</dbReference>
<dbReference type="SUPFAM" id="SSF51735">
    <property type="entry name" value="NAD(P)-binding Rossmann-fold domains"/>
    <property type="match status" value="1"/>
</dbReference>
<comment type="caution">
    <text evidence="7">The sequence shown here is derived from an EMBL/GenBank/DDBJ whole genome shotgun (WGS) entry which is preliminary data.</text>
</comment>
<sequence length="341" mass="36402">MLALFLKAGGGVEVREVDKPRAGRGELVVKLGVCGVCGTDLEKARGHGVTTAILGHEVAGVVEEVGEGVEDLEEWEHVFVHHHVSCGRCHYCLNGNPTMCSLFLRTNIEPCGFAEYFRVPSVNVERGAVIKLPKAMSLETASFIEPLACCVKALNRIHPSAGFSSAVIGFGPMGALFTMLLRLSGASYICVGDVSEFRLGFAGEAGADDSVNLAEGSMREACLAATGGRGVDLAVVSTGNLKAYEEALRVVRRGGAVCVFGAPGRGARLELDFSKLFIDELSLIPSYSTSERETRQAFELLRTGRVNPLPLITHVYRLEDAVEAFATAADPSRSMKVLVRA</sequence>
<keyword evidence="2 4" id="KW-0862">Zinc</keyword>
<protein>
    <recommendedName>
        <fullName evidence="9">Alcohol dehydrogenase</fullName>
    </recommendedName>
</protein>
<dbReference type="InterPro" id="IPR013154">
    <property type="entry name" value="ADH-like_N"/>
</dbReference>
<dbReference type="Proteomes" id="UP000608579">
    <property type="component" value="Unassembled WGS sequence"/>
</dbReference>
<dbReference type="PROSITE" id="PS00059">
    <property type="entry name" value="ADH_ZINC"/>
    <property type="match status" value="1"/>
</dbReference>